<dbReference type="SUPFAM" id="SSF54814">
    <property type="entry name" value="Prokaryotic type KH domain (KH-domain type II)"/>
    <property type="match status" value="1"/>
</dbReference>
<keyword evidence="6" id="KW-0472">Membrane</keyword>
<evidence type="ECO:0000259" key="9">
    <source>
        <dbReference type="PROSITE" id="PS50823"/>
    </source>
</evidence>
<comment type="subunit">
    <text evidence="6">Monomer.</text>
</comment>
<feature type="binding site" evidence="6">
    <location>
        <begin position="12"/>
        <end position="19"/>
    </location>
    <ligand>
        <name>GTP</name>
        <dbReference type="ChEBI" id="CHEBI:37565"/>
    </ligand>
</feature>
<dbReference type="RefSeq" id="WP_367887803.1">
    <property type="nucleotide sequence ID" value="NZ_CP130612.1"/>
</dbReference>
<dbReference type="PROSITE" id="PS50823">
    <property type="entry name" value="KH_TYPE_2"/>
    <property type="match status" value="1"/>
</dbReference>
<name>A0AA49JZM4_9BACT</name>
<evidence type="ECO:0000256" key="8">
    <source>
        <dbReference type="RuleBase" id="RU003761"/>
    </source>
</evidence>
<dbReference type="GO" id="GO:0005525">
    <property type="term" value="F:GTP binding"/>
    <property type="evidence" value="ECO:0007669"/>
    <property type="project" value="UniProtKB-UniRule"/>
</dbReference>
<keyword evidence="6" id="KW-0690">Ribosome biogenesis</keyword>
<evidence type="ECO:0000259" key="10">
    <source>
        <dbReference type="PROSITE" id="PS51713"/>
    </source>
</evidence>
<feature type="region of interest" description="G1" evidence="7">
    <location>
        <begin position="12"/>
        <end position="19"/>
    </location>
</feature>
<feature type="domain" description="KH type-2" evidence="9">
    <location>
        <begin position="196"/>
        <end position="272"/>
    </location>
</feature>
<dbReference type="NCBIfam" id="TIGR00436">
    <property type="entry name" value="era"/>
    <property type="match status" value="1"/>
</dbReference>
<sequence>MDTKAGFVTLVGRPNAGKSTLLNRLVGERLAIVSAKPQSTRERVVGILSDASSQLIFLDTPGLLEPRYALHKAMLHSAHQAIADADVILYLVDATRDKPEDLVVLGSLPAAPSAPVIVVYNKLDEVSAARRAELEALAPDASWISAATGEGCEALLARVRERLPAHPFFYDADDVSTQQMRFFVAEFLRETVLEQLDDEVPYGIAVGIEEFREAEDPVYIRAFLYVERESQKGIVVGAGGSRIKAIGQAARARIEPLVGRRVFLDLRVKELKNWRKDVHALARLGYRLPEDQST</sequence>
<keyword evidence="6" id="KW-0963">Cytoplasm</keyword>
<evidence type="ECO:0000256" key="6">
    <source>
        <dbReference type="HAMAP-Rule" id="MF_00367"/>
    </source>
</evidence>
<dbReference type="EMBL" id="CP130612">
    <property type="protein sequence ID" value="WKW12128.1"/>
    <property type="molecule type" value="Genomic_DNA"/>
</dbReference>
<organism evidence="12 13">
    <name type="scientific">Pseudogemmatithrix spongiicola</name>
    <dbReference type="NCBI Taxonomy" id="3062599"/>
    <lineage>
        <taxon>Bacteria</taxon>
        <taxon>Pseudomonadati</taxon>
        <taxon>Gemmatimonadota</taxon>
        <taxon>Gemmatimonadia</taxon>
        <taxon>Gemmatimonadales</taxon>
        <taxon>Gemmatimonadaceae</taxon>
        <taxon>Pseudogemmatithrix</taxon>
    </lineage>
</organism>
<dbReference type="SMART" id="SM00382">
    <property type="entry name" value="AAA"/>
    <property type="match status" value="1"/>
</dbReference>
<feature type="region of interest" description="G5" evidence="7">
    <location>
        <begin position="144"/>
        <end position="146"/>
    </location>
</feature>
<evidence type="ECO:0000256" key="4">
    <source>
        <dbReference type="ARBA" id="ARBA00022884"/>
    </source>
</evidence>
<dbReference type="NCBIfam" id="NF000908">
    <property type="entry name" value="PRK00089.1"/>
    <property type="match status" value="1"/>
</dbReference>
<dbReference type="KEGG" id="pspc:Strain318_001408"/>
<comment type="similarity">
    <text evidence="1 6 7 8">Belongs to the TRAFAC class TrmE-Era-EngA-EngB-Septin-like GTPase superfamily. Era GTPase family.</text>
</comment>
<dbReference type="GO" id="GO:0003924">
    <property type="term" value="F:GTPase activity"/>
    <property type="evidence" value="ECO:0007669"/>
    <property type="project" value="UniProtKB-UniRule"/>
</dbReference>
<dbReference type="InterPro" id="IPR030388">
    <property type="entry name" value="G_ERA_dom"/>
</dbReference>
<feature type="region of interest" description="G4" evidence="7">
    <location>
        <begin position="121"/>
        <end position="124"/>
    </location>
</feature>
<keyword evidence="6" id="KW-1003">Cell membrane</keyword>
<dbReference type="SUPFAM" id="SSF52540">
    <property type="entry name" value="P-loop containing nucleoside triphosphate hydrolases"/>
    <property type="match status" value="1"/>
</dbReference>
<dbReference type="NCBIfam" id="TIGR00231">
    <property type="entry name" value="small_GTP"/>
    <property type="match status" value="1"/>
</dbReference>
<evidence type="ECO:0000256" key="3">
    <source>
        <dbReference type="ARBA" id="ARBA00022741"/>
    </source>
</evidence>
<dbReference type="InterPro" id="IPR006073">
    <property type="entry name" value="GTP-bd"/>
</dbReference>
<dbReference type="InterPro" id="IPR027417">
    <property type="entry name" value="P-loop_NTPase"/>
</dbReference>
<dbReference type="InterPro" id="IPR009019">
    <property type="entry name" value="KH_sf_prok-type"/>
</dbReference>
<comment type="function">
    <text evidence="6">An essential GTPase that binds both GDP and GTP, with rapid nucleotide exchange. Plays a role in 16S rRNA processing and 30S ribosomal subunit biogenesis and possibly also in cell cycle regulation and energy metabolism.</text>
</comment>
<dbReference type="InterPro" id="IPR005662">
    <property type="entry name" value="GTPase_Era-like"/>
</dbReference>
<dbReference type="InterPro" id="IPR004044">
    <property type="entry name" value="KH_dom_type_2"/>
</dbReference>
<accession>A0AA49JZM4</accession>
<evidence type="ECO:0000256" key="7">
    <source>
        <dbReference type="PROSITE-ProRule" id="PRU01050"/>
    </source>
</evidence>
<evidence type="ECO:0000313" key="11">
    <source>
        <dbReference type="EMBL" id="WKW12128.1"/>
    </source>
</evidence>
<feature type="region of interest" description="G3" evidence="7">
    <location>
        <begin position="59"/>
        <end position="62"/>
    </location>
</feature>
<feature type="binding site" evidence="6">
    <location>
        <begin position="121"/>
        <end position="124"/>
    </location>
    <ligand>
        <name>GTP</name>
        <dbReference type="ChEBI" id="CHEBI:37565"/>
    </ligand>
</feature>
<feature type="binding site" evidence="6">
    <location>
        <begin position="59"/>
        <end position="63"/>
    </location>
    <ligand>
        <name>GTP</name>
        <dbReference type="ChEBI" id="CHEBI:37565"/>
    </ligand>
</feature>
<dbReference type="Pfam" id="PF07650">
    <property type="entry name" value="KH_2"/>
    <property type="match status" value="1"/>
</dbReference>
<dbReference type="InterPro" id="IPR005225">
    <property type="entry name" value="Small_GTP-bd"/>
</dbReference>
<dbReference type="GO" id="GO:0005886">
    <property type="term" value="C:plasma membrane"/>
    <property type="evidence" value="ECO:0007669"/>
    <property type="project" value="UniProtKB-SubCell"/>
</dbReference>
<keyword evidence="6" id="KW-0699">rRNA-binding</keyword>
<dbReference type="PRINTS" id="PR00328">
    <property type="entry name" value="SAR1GTPBP"/>
</dbReference>
<dbReference type="AlphaFoldDB" id="A0AA49JZM4"/>
<dbReference type="PANTHER" id="PTHR42698:SF1">
    <property type="entry name" value="GTPASE ERA, MITOCHONDRIAL"/>
    <property type="match status" value="1"/>
</dbReference>
<dbReference type="InterPro" id="IPR006689">
    <property type="entry name" value="Small_GTPase_ARF/SAR"/>
</dbReference>
<evidence type="ECO:0000256" key="5">
    <source>
        <dbReference type="ARBA" id="ARBA00023134"/>
    </source>
</evidence>
<dbReference type="InterPro" id="IPR015946">
    <property type="entry name" value="KH_dom-like_a/b"/>
</dbReference>
<comment type="subcellular location">
    <subcellularLocation>
        <location evidence="6">Cytoplasm</location>
    </subcellularLocation>
    <subcellularLocation>
        <location evidence="6">Cell membrane</location>
        <topology evidence="6">Peripheral membrane protein</topology>
    </subcellularLocation>
</comment>
<dbReference type="CDD" id="cd22534">
    <property type="entry name" value="KH-II_Era"/>
    <property type="match status" value="1"/>
</dbReference>
<dbReference type="GO" id="GO:0000028">
    <property type="term" value="P:ribosomal small subunit assembly"/>
    <property type="evidence" value="ECO:0007669"/>
    <property type="project" value="TreeGrafter"/>
</dbReference>
<proteinExistence type="inferred from homology"/>
<gene>
    <name evidence="6 12" type="primary">era</name>
    <name evidence="11" type="ORF">Strain138_001408</name>
    <name evidence="12" type="ORF">Strain318_001408</name>
</gene>
<evidence type="ECO:0000256" key="1">
    <source>
        <dbReference type="ARBA" id="ARBA00007921"/>
    </source>
</evidence>
<dbReference type="InterPro" id="IPR003593">
    <property type="entry name" value="AAA+_ATPase"/>
</dbReference>
<feature type="domain" description="Era-type G" evidence="10">
    <location>
        <begin position="4"/>
        <end position="165"/>
    </location>
</feature>
<dbReference type="PANTHER" id="PTHR42698">
    <property type="entry name" value="GTPASE ERA"/>
    <property type="match status" value="1"/>
</dbReference>
<keyword evidence="13" id="KW-1185">Reference proteome</keyword>
<feature type="region of interest" description="G2" evidence="7">
    <location>
        <begin position="38"/>
        <end position="42"/>
    </location>
</feature>
<dbReference type="Gene3D" id="3.30.300.20">
    <property type="match status" value="1"/>
</dbReference>
<dbReference type="Gene3D" id="3.40.50.300">
    <property type="entry name" value="P-loop containing nucleotide triphosphate hydrolases"/>
    <property type="match status" value="1"/>
</dbReference>
<keyword evidence="4 6" id="KW-0694">RNA-binding</keyword>
<dbReference type="GO" id="GO:0070181">
    <property type="term" value="F:small ribosomal subunit rRNA binding"/>
    <property type="evidence" value="ECO:0007669"/>
    <property type="project" value="UniProtKB-UniRule"/>
</dbReference>
<dbReference type="PROSITE" id="PS51713">
    <property type="entry name" value="G_ERA"/>
    <property type="match status" value="1"/>
</dbReference>
<dbReference type="Proteomes" id="UP001229955">
    <property type="component" value="Chromosome"/>
</dbReference>
<accession>A0AA49JUG8</accession>
<dbReference type="Pfam" id="PF01926">
    <property type="entry name" value="MMR_HSR1"/>
    <property type="match status" value="1"/>
</dbReference>
<dbReference type="HAMAP" id="MF_00367">
    <property type="entry name" value="GTPase_Era"/>
    <property type="match status" value="1"/>
</dbReference>
<dbReference type="GO" id="GO:0043024">
    <property type="term" value="F:ribosomal small subunit binding"/>
    <property type="evidence" value="ECO:0007669"/>
    <property type="project" value="TreeGrafter"/>
</dbReference>
<dbReference type="GO" id="GO:0005829">
    <property type="term" value="C:cytosol"/>
    <property type="evidence" value="ECO:0007669"/>
    <property type="project" value="TreeGrafter"/>
</dbReference>
<keyword evidence="5 6" id="KW-0342">GTP-binding</keyword>
<reference evidence="12" key="1">
    <citation type="submission" date="2023-07" db="EMBL/GenBank/DDBJ databases">
        <authorList>
            <person name="Haufschild T."/>
            <person name="Kallscheuer N."/>
            <person name="Hammer J."/>
            <person name="Kohn T."/>
            <person name="Kabuu M."/>
            <person name="Jogler M."/>
            <person name="Wohfarth N."/>
            <person name="Heuer A."/>
            <person name="Rohde M."/>
            <person name="van Teeseling M.C.F."/>
            <person name="Jogler C."/>
        </authorList>
    </citation>
    <scope>NUCLEOTIDE SEQUENCE</scope>
    <source>
        <strain evidence="11">Strain 138</strain>
        <strain evidence="12">Strain 318</strain>
    </source>
</reference>
<evidence type="ECO:0000313" key="12">
    <source>
        <dbReference type="EMBL" id="WKW15037.1"/>
    </source>
</evidence>
<evidence type="ECO:0000256" key="2">
    <source>
        <dbReference type="ARBA" id="ARBA00020484"/>
    </source>
</evidence>
<protein>
    <recommendedName>
        <fullName evidence="2 6">GTPase Era</fullName>
    </recommendedName>
</protein>
<keyword evidence="3 6" id="KW-0547">Nucleotide-binding</keyword>
<dbReference type="CDD" id="cd04163">
    <property type="entry name" value="Era"/>
    <property type="match status" value="1"/>
</dbReference>
<evidence type="ECO:0000313" key="13">
    <source>
        <dbReference type="Proteomes" id="UP001229955"/>
    </source>
</evidence>
<dbReference type="EMBL" id="CP130613">
    <property type="protein sequence ID" value="WKW15037.1"/>
    <property type="molecule type" value="Genomic_DNA"/>
</dbReference>